<dbReference type="RefSeq" id="WP_074774124.1">
    <property type="nucleotide sequence ID" value="NZ_FNKP01000004.1"/>
</dbReference>
<dbReference type="OrthoDB" id="8952417at2"/>
<gene>
    <name evidence="1" type="ORF">SAMN05443245_7443</name>
</gene>
<evidence type="ECO:0000313" key="2">
    <source>
        <dbReference type="Proteomes" id="UP000183487"/>
    </source>
</evidence>
<dbReference type="Proteomes" id="UP000183487">
    <property type="component" value="Unassembled WGS sequence"/>
</dbReference>
<dbReference type="AlphaFoldDB" id="A0A1H1JXY7"/>
<protein>
    <recommendedName>
        <fullName evidence="3">DUF1173 domain-containing protein</fullName>
    </recommendedName>
</protein>
<evidence type="ECO:0000313" key="1">
    <source>
        <dbReference type="EMBL" id="SDR54505.1"/>
    </source>
</evidence>
<organism evidence="1 2">
    <name type="scientific">Paraburkholderia fungorum</name>
    <dbReference type="NCBI Taxonomy" id="134537"/>
    <lineage>
        <taxon>Bacteria</taxon>
        <taxon>Pseudomonadati</taxon>
        <taxon>Pseudomonadota</taxon>
        <taxon>Betaproteobacteria</taxon>
        <taxon>Burkholderiales</taxon>
        <taxon>Burkholderiaceae</taxon>
        <taxon>Paraburkholderia</taxon>
    </lineage>
</organism>
<dbReference type="EMBL" id="FNKP01000004">
    <property type="protein sequence ID" value="SDR54505.1"/>
    <property type="molecule type" value="Genomic_DNA"/>
</dbReference>
<keyword evidence="2" id="KW-1185">Reference proteome</keyword>
<evidence type="ECO:0008006" key="3">
    <source>
        <dbReference type="Google" id="ProtNLM"/>
    </source>
</evidence>
<proteinExistence type="predicted"/>
<dbReference type="Pfam" id="PF06666">
    <property type="entry name" value="DUF1173"/>
    <property type="match status" value="1"/>
</dbReference>
<name>A0A1H1JXY7_9BURK</name>
<reference evidence="2" key="1">
    <citation type="submission" date="2016-10" db="EMBL/GenBank/DDBJ databases">
        <authorList>
            <person name="Varghese N."/>
            <person name="Submissions S."/>
        </authorList>
    </citation>
    <scope>NUCLEOTIDE SEQUENCE [LARGE SCALE GENOMIC DNA]</scope>
    <source>
        <strain evidence="2">GAS106B</strain>
    </source>
</reference>
<accession>A0A1H1JXY7</accession>
<dbReference type="InterPro" id="IPR009553">
    <property type="entry name" value="DUF1173"/>
</dbReference>
<sequence>MSLVSFDNSTFPLEDLQENPARYVKRLERAKVAPGFALCLCTTGTTPLKLVIRRYGSLLHLAGWPEDGHRHKRGSCPFYKDPDASRATGGGDSNAAIVATPTGLNVKLDAALTLRDVTPGTRGVGSPSTTRTSRRSATLLAFLQALWTEAGLNQWTGLSTNRHWGLCNALLLAEVGTALINGAEAQNVLHIMRRFDEADRVAINAEFDAFIARLVSNAQGTTQRGLVIGEINEVTPTQYGHALSLRQSARKYYASSTLIDHAAKTFRHAWTARGDRAARVVALLLVERTSKGHLKLIDLAAMLCSATYIPCDSIHEVAMANRLVAEHRSFLKPVRMSTDDVMLPDFVLRDTAVPTHIEVYGMNGLASYEARKEQKRELRLSRSIPAVEWNVDREALSTVQLPTVRKERRPIPV</sequence>